<feature type="transmembrane region" description="Helical" evidence="4">
    <location>
        <begin position="109"/>
        <end position="126"/>
    </location>
</feature>
<keyword evidence="7" id="KW-1185">Reference proteome</keyword>
<dbReference type="PANTHER" id="PTHR11360:SF177">
    <property type="entry name" value="RIBOFLAVIN TRANSPORTER MCH5"/>
    <property type="match status" value="1"/>
</dbReference>
<evidence type="ECO:0000256" key="3">
    <source>
        <dbReference type="SAM" id="MobiDB-lite"/>
    </source>
</evidence>
<reference evidence="6 7" key="1">
    <citation type="submission" date="2014-04" db="EMBL/GenBank/DDBJ databases">
        <authorList>
            <consortium name="DOE Joint Genome Institute"/>
            <person name="Kuo A."/>
            <person name="Girlanda M."/>
            <person name="Perotto S."/>
            <person name="Kohler A."/>
            <person name="Nagy L.G."/>
            <person name="Floudas D."/>
            <person name="Copeland A."/>
            <person name="Barry K.W."/>
            <person name="Cichocki N."/>
            <person name="Veneault-Fourrey C."/>
            <person name="LaButti K."/>
            <person name="Lindquist E.A."/>
            <person name="Lipzen A."/>
            <person name="Lundell T."/>
            <person name="Morin E."/>
            <person name="Murat C."/>
            <person name="Sun H."/>
            <person name="Tunlid A."/>
            <person name="Henrissat B."/>
            <person name="Grigoriev I.V."/>
            <person name="Hibbett D.S."/>
            <person name="Martin F."/>
            <person name="Nordberg H.P."/>
            <person name="Cantor M.N."/>
            <person name="Hua S.X."/>
        </authorList>
    </citation>
    <scope>NUCLEOTIDE SEQUENCE [LARGE SCALE GENOMIC DNA]</scope>
    <source>
        <strain evidence="6 7">MUT 4182</strain>
    </source>
</reference>
<dbReference type="GO" id="GO:0022857">
    <property type="term" value="F:transmembrane transporter activity"/>
    <property type="evidence" value="ECO:0007669"/>
    <property type="project" value="InterPro"/>
</dbReference>
<evidence type="ECO:0000256" key="1">
    <source>
        <dbReference type="ARBA" id="ARBA00004141"/>
    </source>
</evidence>
<sequence>MTSTILYADETRSTTATEVESPVTPRDGDSYIDTKSEIVQTTEEGDVEKAANTISSPDSDPPPDGGLAAWLVIFGCACGGFATFGFANAFGVFQAYYQDRIPGATPSTVAWIGSLQYCLIFLPALPSGHMTDRGWLKIPLLVGSIVLVAATFLIAECKQLWQLILCQGFAIGGASSFVYPPSISVVPQWFDKRRGRAYGVLALGSAIGGTTLPIILRKLLDLVGFEWTVRILGFIFLGLLTIFNVLVRARKTQHTHEIPKTPLASLFKNKPYMVYTAAITVIWLGMYTPLGFFDVYAQRIGVPPSKSFYTIVAANAASGAGRFSSGLWAEHLGSMNVLTLFSFIAAVTSVCWPYAQSYPSLLVVAVLFGFSSGAFISLLPSAISYMVPRHQLGRAIGLSGTIMSIGALVGNPIAGQILIVSGGFDAVGAWAGGTIFISVILMIVSRRLALGGWKGKY</sequence>
<feature type="transmembrane region" description="Helical" evidence="4">
    <location>
        <begin position="227"/>
        <end position="247"/>
    </location>
</feature>
<comment type="similarity">
    <text evidence="2">Belongs to the major facilitator superfamily. Monocarboxylate porter (TC 2.A.1.13) family.</text>
</comment>
<comment type="subcellular location">
    <subcellularLocation>
        <location evidence="1">Membrane</location>
        <topology evidence="1">Multi-pass membrane protein</topology>
    </subcellularLocation>
</comment>
<protein>
    <recommendedName>
        <fullName evidence="5">Major facilitator superfamily (MFS) profile domain-containing protein</fullName>
    </recommendedName>
</protein>
<evidence type="ECO:0000256" key="2">
    <source>
        <dbReference type="ARBA" id="ARBA00006727"/>
    </source>
</evidence>
<feature type="transmembrane region" description="Helical" evidence="4">
    <location>
        <begin position="361"/>
        <end position="383"/>
    </location>
</feature>
<feature type="transmembrane region" description="Helical" evidence="4">
    <location>
        <begin position="138"/>
        <end position="155"/>
    </location>
</feature>
<dbReference type="Pfam" id="PF07690">
    <property type="entry name" value="MFS_1"/>
    <property type="match status" value="1"/>
</dbReference>
<dbReference type="EMBL" id="KN822986">
    <property type="protein sequence ID" value="KIO29133.1"/>
    <property type="molecule type" value="Genomic_DNA"/>
</dbReference>
<dbReference type="InterPro" id="IPR050327">
    <property type="entry name" value="Proton-linked_MCT"/>
</dbReference>
<dbReference type="InterPro" id="IPR036259">
    <property type="entry name" value="MFS_trans_sf"/>
</dbReference>
<organism evidence="6 7">
    <name type="scientific">Tulasnella calospora MUT 4182</name>
    <dbReference type="NCBI Taxonomy" id="1051891"/>
    <lineage>
        <taxon>Eukaryota</taxon>
        <taxon>Fungi</taxon>
        <taxon>Dikarya</taxon>
        <taxon>Basidiomycota</taxon>
        <taxon>Agaricomycotina</taxon>
        <taxon>Agaricomycetes</taxon>
        <taxon>Cantharellales</taxon>
        <taxon>Tulasnellaceae</taxon>
        <taxon>Tulasnella</taxon>
    </lineage>
</organism>
<evidence type="ECO:0000256" key="4">
    <source>
        <dbReference type="SAM" id="Phobius"/>
    </source>
</evidence>
<feature type="domain" description="Major facilitator superfamily (MFS) profile" evidence="5">
    <location>
        <begin position="271"/>
        <end position="457"/>
    </location>
</feature>
<proteinExistence type="inferred from homology"/>
<dbReference type="PANTHER" id="PTHR11360">
    <property type="entry name" value="MONOCARBOXYLATE TRANSPORTER"/>
    <property type="match status" value="1"/>
</dbReference>
<dbReference type="Gene3D" id="1.20.1250.20">
    <property type="entry name" value="MFS general substrate transporter like domains"/>
    <property type="match status" value="1"/>
</dbReference>
<dbReference type="PROSITE" id="PS50850">
    <property type="entry name" value="MFS"/>
    <property type="match status" value="1"/>
</dbReference>
<keyword evidence="4" id="KW-1133">Transmembrane helix</keyword>
<evidence type="ECO:0000313" key="6">
    <source>
        <dbReference type="EMBL" id="KIO29133.1"/>
    </source>
</evidence>
<name>A0A0C3L5P0_9AGAM</name>
<dbReference type="AlphaFoldDB" id="A0A0C3L5P0"/>
<gene>
    <name evidence="6" type="ORF">M407DRAFT_21705</name>
</gene>
<reference evidence="7" key="2">
    <citation type="submission" date="2015-01" db="EMBL/GenBank/DDBJ databases">
        <title>Evolutionary Origins and Diversification of the Mycorrhizal Mutualists.</title>
        <authorList>
            <consortium name="DOE Joint Genome Institute"/>
            <consortium name="Mycorrhizal Genomics Consortium"/>
            <person name="Kohler A."/>
            <person name="Kuo A."/>
            <person name="Nagy L.G."/>
            <person name="Floudas D."/>
            <person name="Copeland A."/>
            <person name="Barry K.W."/>
            <person name="Cichocki N."/>
            <person name="Veneault-Fourrey C."/>
            <person name="LaButti K."/>
            <person name="Lindquist E.A."/>
            <person name="Lipzen A."/>
            <person name="Lundell T."/>
            <person name="Morin E."/>
            <person name="Murat C."/>
            <person name="Riley R."/>
            <person name="Ohm R."/>
            <person name="Sun H."/>
            <person name="Tunlid A."/>
            <person name="Henrissat B."/>
            <person name="Grigoriev I.V."/>
            <person name="Hibbett D.S."/>
            <person name="Martin F."/>
        </authorList>
    </citation>
    <scope>NUCLEOTIDE SEQUENCE [LARGE SCALE GENOMIC DNA]</scope>
    <source>
        <strain evidence="7">MUT 4182</strain>
    </source>
</reference>
<keyword evidence="4" id="KW-0812">Transmembrane</keyword>
<keyword evidence="4" id="KW-0472">Membrane</keyword>
<feature type="transmembrane region" description="Helical" evidence="4">
    <location>
        <begin position="395"/>
        <end position="420"/>
    </location>
</feature>
<evidence type="ECO:0000259" key="5">
    <source>
        <dbReference type="PROSITE" id="PS50850"/>
    </source>
</evidence>
<feature type="transmembrane region" description="Helical" evidence="4">
    <location>
        <begin position="197"/>
        <end position="215"/>
    </location>
</feature>
<feature type="transmembrane region" description="Helical" evidence="4">
    <location>
        <begin position="337"/>
        <end position="355"/>
    </location>
</feature>
<evidence type="ECO:0000313" key="7">
    <source>
        <dbReference type="Proteomes" id="UP000054248"/>
    </source>
</evidence>
<feature type="transmembrane region" description="Helical" evidence="4">
    <location>
        <begin position="426"/>
        <end position="444"/>
    </location>
</feature>
<dbReference type="SUPFAM" id="SSF103473">
    <property type="entry name" value="MFS general substrate transporter"/>
    <property type="match status" value="1"/>
</dbReference>
<feature type="region of interest" description="Disordered" evidence="3">
    <location>
        <begin position="1"/>
        <end position="62"/>
    </location>
</feature>
<feature type="transmembrane region" description="Helical" evidence="4">
    <location>
        <begin position="308"/>
        <end position="325"/>
    </location>
</feature>
<dbReference type="Proteomes" id="UP000054248">
    <property type="component" value="Unassembled WGS sequence"/>
</dbReference>
<dbReference type="GO" id="GO:0016020">
    <property type="term" value="C:membrane"/>
    <property type="evidence" value="ECO:0007669"/>
    <property type="project" value="UniProtKB-SubCell"/>
</dbReference>
<dbReference type="CDD" id="cd17352">
    <property type="entry name" value="MFS_MCT_SLC16"/>
    <property type="match status" value="1"/>
</dbReference>
<dbReference type="OrthoDB" id="6509908at2759"/>
<feature type="compositionally biased region" description="Basic and acidic residues" evidence="3">
    <location>
        <begin position="26"/>
        <end position="36"/>
    </location>
</feature>
<dbReference type="InterPro" id="IPR011701">
    <property type="entry name" value="MFS"/>
</dbReference>
<feature type="transmembrane region" description="Helical" evidence="4">
    <location>
        <begin position="272"/>
        <end position="296"/>
    </location>
</feature>
<dbReference type="InterPro" id="IPR020846">
    <property type="entry name" value="MFS_dom"/>
</dbReference>
<feature type="transmembrane region" description="Helical" evidence="4">
    <location>
        <begin position="67"/>
        <end position="97"/>
    </location>
</feature>
<dbReference type="HOGENOM" id="CLU_001265_1_1_1"/>
<accession>A0A0C3L5P0</accession>